<proteinExistence type="inferred from homology"/>
<feature type="disulfide bond" description="Redox-active" evidence="10">
    <location>
        <begin position="30"/>
        <end position="33"/>
    </location>
</feature>
<dbReference type="Proteomes" id="UP000580568">
    <property type="component" value="Unassembled WGS sequence"/>
</dbReference>
<keyword evidence="6 10" id="KW-0676">Redox-active center</keyword>
<keyword evidence="5 10" id="KW-1015">Disulfide bond</keyword>
<evidence type="ECO:0000256" key="8">
    <source>
        <dbReference type="PIRNR" id="PIRNR000077"/>
    </source>
</evidence>
<dbReference type="GO" id="GO:0005737">
    <property type="term" value="C:cytoplasm"/>
    <property type="evidence" value="ECO:0007669"/>
    <property type="project" value="TreeGrafter"/>
</dbReference>
<dbReference type="FunFam" id="3.40.30.10:FF:000001">
    <property type="entry name" value="Thioredoxin"/>
    <property type="match status" value="1"/>
</dbReference>
<evidence type="ECO:0000256" key="9">
    <source>
        <dbReference type="PIRSR" id="PIRSR000077-1"/>
    </source>
</evidence>
<dbReference type="CDD" id="cd02947">
    <property type="entry name" value="TRX_family"/>
    <property type="match status" value="1"/>
</dbReference>
<keyword evidence="4" id="KW-0249">Electron transport</keyword>
<dbReference type="Gene3D" id="3.40.30.10">
    <property type="entry name" value="Glutaredoxin"/>
    <property type="match status" value="1"/>
</dbReference>
<dbReference type="SUPFAM" id="SSF52833">
    <property type="entry name" value="Thioredoxin-like"/>
    <property type="match status" value="1"/>
</dbReference>
<dbReference type="InterPro" id="IPR013766">
    <property type="entry name" value="Thioredoxin_domain"/>
</dbReference>
<dbReference type="PROSITE" id="PS00194">
    <property type="entry name" value="THIOREDOXIN_1"/>
    <property type="match status" value="1"/>
</dbReference>
<feature type="domain" description="Thioredoxin" evidence="11">
    <location>
        <begin position="1"/>
        <end position="104"/>
    </location>
</feature>
<accession>A0A6V8SLM5</accession>
<feature type="site" description="Contributes to redox potential value" evidence="9">
    <location>
        <position position="32"/>
    </location>
</feature>
<dbReference type="AlphaFoldDB" id="A0A6V8SLM5"/>
<dbReference type="PROSITE" id="PS51352">
    <property type="entry name" value="THIOREDOXIN_2"/>
    <property type="match status" value="1"/>
</dbReference>
<dbReference type="Pfam" id="PF00085">
    <property type="entry name" value="Thioredoxin"/>
    <property type="match status" value="1"/>
</dbReference>
<feature type="site" description="Deprotonates C-terminal active site Cys" evidence="9">
    <location>
        <position position="24"/>
    </location>
</feature>
<gene>
    <name evidence="12" type="ORF">bsdtw1_03972</name>
</gene>
<evidence type="ECO:0000256" key="6">
    <source>
        <dbReference type="ARBA" id="ARBA00023284"/>
    </source>
</evidence>
<dbReference type="EMBL" id="BLZR01000001">
    <property type="protein sequence ID" value="GFP77800.1"/>
    <property type="molecule type" value="Genomic_DNA"/>
</dbReference>
<feature type="active site" description="Nucleophile" evidence="9">
    <location>
        <position position="33"/>
    </location>
</feature>
<dbReference type="PIRSF" id="PIRSF000077">
    <property type="entry name" value="Thioredoxin"/>
    <property type="match status" value="1"/>
</dbReference>
<dbReference type="PRINTS" id="PR00421">
    <property type="entry name" value="THIOREDOXIN"/>
</dbReference>
<organism evidence="12 13">
    <name type="scientific">Clostridium fungisolvens</name>
    <dbReference type="NCBI Taxonomy" id="1604897"/>
    <lineage>
        <taxon>Bacteria</taxon>
        <taxon>Bacillati</taxon>
        <taxon>Bacillota</taxon>
        <taxon>Clostridia</taxon>
        <taxon>Eubacteriales</taxon>
        <taxon>Clostridiaceae</taxon>
        <taxon>Clostridium</taxon>
    </lineage>
</organism>
<dbReference type="InterPro" id="IPR005746">
    <property type="entry name" value="Thioredoxin"/>
</dbReference>
<sequence length="104" mass="11808">MVKHVEEKDFNEIVLESNKLVLVDFWATWCGPCKMIAPILEQLSEEMTEVTFVKVDVDNNPGLADKYDISSIPTIILFKGGNQVDKLTGFRPKNDLVNIINRNL</sequence>
<comment type="caution">
    <text evidence="12">The sequence shown here is derived from an EMBL/GenBank/DDBJ whole genome shotgun (WGS) entry which is preliminary data.</text>
</comment>
<dbReference type="InterPro" id="IPR017937">
    <property type="entry name" value="Thioredoxin_CS"/>
</dbReference>
<evidence type="ECO:0000313" key="12">
    <source>
        <dbReference type="EMBL" id="GFP77800.1"/>
    </source>
</evidence>
<keyword evidence="13" id="KW-1185">Reference proteome</keyword>
<comment type="similarity">
    <text evidence="1 8">Belongs to the thioredoxin family.</text>
</comment>
<dbReference type="PANTHER" id="PTHR45663">
    <property type="entry name" value="GEO12009P1"/>
    <property type="match status" value="1"/>
</dbReference>
<feature type="site" description="Contributes to redox potential value" evidence="9">
    <location>
        <position position="31"/>
    </location>
</feature>
<dbReference type="PANTHER" id="PTHR45663:SF11">
    <property type="entry name" value="GEO12009P1"/>
    <property type="match status" value="1"/>
</dbReference>
<evidence type="ECO:0000256" key="3">
    <source>
        <dbReference type="ARBA" id="ARBA00022448"/>
    </source>
</evidence>
<feature type="active site" description="Nucleophile" evidence="9">
    <location>
        <position position="30"/>
    </location>
</feature>
<dbReference type="InterPro" id="IPR036249">
    <property type="entry name" value="Thioredoxin-like_sf"/>
</dbReference>
<evidence type="ECO:0000256" key="10">
    <source>
        <dbReference type="PIRSR" id="PIRSR000077-4"/>
    </source>
</evidence>
<evidence type="ECO:0000256" key="1">
    <source>
        <dbReference type="ARBA" id="ARBA00008987"/>
    </source>
</evidence>
<evidence type="ECO:0000313" key="13">
    <source>
        <dbReference type="Proteomes" id="UP000580568"/>
    </source>
</evidence>
<evidence type="ECO:0000256" key="2">
    <source>
        <dbReference type="ARBA" id="ARBA00020570"/>
    </source>
</evidence>
<evidence type="ECO:0000256" key="7">
    <source>
        <dbReference type="NCBIfam" id="TIGR01068"/>
    </source>
</evidence>
<evidence type="ECO:0000256" key="5">
    <source>
        <dbReference type="ARBA" id="ARBA00023157"/>
    </source>
</evidence>
<dbReference type="NCBIfam" id="TIGR01068">
    <property type="entry name" value="thioredoxin"/>
    <property type="match status" value="1"/>
</dbReference>
<dbReference type="RefSeq" id="WP_183279152.1">
    <property type="nucleotide sequence ID" value="NZ_BLZR01000001.1"/>
</dbReference>
<reference evidence="12 13" key="1">
    <citation type="submission" date="2020-07" db="EMBL/GenBank/DDBJ databases">
        <title>A new beta-1,3-glucan-decomposing anaerobic bacterium isolated from anoxic soil subjected to biological soil disinfestation.</title>
        <authorList>
            <person name="Ueki A."/>
            <person name="Tonouchi A."/>
        </authorList>
    </citation>
    <scope>NUCLEOTIDE SEQUENCE [LARGE SCALE GENOMIC DNA]</scope>
    <source>
        <strain evidence="12 13">TW1</strain>
    </source>
</reference>
<evidence type="ECO:0000256" key="4">
    <source>
        <dbReference type="ARBA" id="ARBA00022982"/>
    </source>
</evidence>
<keyword evidence="3" id="KW-0813">Transport</keyword>
<dbReference type="GO" id="GO:0015035">
    <property type="term" value="F:protein-disulfide reductase activity"/>
    <property type="evidence" value="ECO:0007669"/>
    <property type="project" value="UniProtKB-UniRule"/>
</dbReference>
<name>A0A6V8SLM5_9CLOT</name>
<protein>
    <recommendedName>
        <fullName evidence="2 7">Thioredoxin</fullName>
    </recommendedName>
</protein>
<evidence type="ECO:0000259" key="11">
    <source>
        <dbReference type="PROSITE" id="PS51352"/>
    </source>
</evidence>